<name>A0ABQ0WD81_9GAMM</name>
<dbReference type="Gene3D" id="3.30.1540.10">
    <property type="entry name" value="formyl-coa transferase, domain 3"/>
    <property type="match status" value="1"/>
</dbReference>
<evidence type="ECO:0000313" key="3">
    <source>
        <dbReference type="Proteomes" id="UP000321726"/>
    </source>
</evidence>
<accession>A0ABQ0WD81</accession>
<keyword evidence="3" id="KW-1185">Reference proteome</keyword>
<dbReference type="Pfam" id="PF02515">
    <property type="entry name" value="CoA_transf_3"/>
    <property type="match status" value="1"/>
</dbReference>
<evidence type="ECO:0000313" key="2">
    <source>
        <dbReference type="EMBL" id="GEN23545.1"/>
    </source>
</evidence>
<dbReference type="InterPro" id="IPR050483">
    <property type="entry name" value="CoA-transferase_III_domain"/>
</dbReference>
<dbReference type="InterPro" id="IPR023606">
    <property type="entry name" value="CoA-Trfase_III_dom_1_sf"/>
</dbReference>
<dbReference type="EMBL" id="BJXU01000047">
    <property type="protein sequence ID" value="GEN23545.1"/>
    <property type="molecule type" value="Genomic_DNA"/>
</dbReference>
<dbReference type="GO" id="GO:0016740">
    <property type="term" value="F:transferase activity"/>
    <property type="evidence" value="ECO:0007669"/>
    <property type="project" value="UniProtKB-KW"/>
</dbReference>
<reference evidence="2 3" key="1">
    <citation type="submission" date="2019-07" db="EMBL/GenBank/DDBJ databases">
        <title>Whole genome shotgun sequence of Halomonas cupida NBRC 102219.</title>
        <authorList>
            <person name="Hosoyama A."/>
            <person name="Uohara A."/>
            <person name="Ohji S."/>
            <person name="Ichikawa N."/>
        </authorList>
    </citation>
    <scope>NUCLEOTIDE SEQUENCE [LARGE SCALE GENOMIC DNA]</scope>
    <source>
        <strain evidence="2 3">NBRC 102219</strain>
    </source>
</reference>
<dbReference type="InterPro" id="IPR044855">
    <property type="entry name" value="CoA-Trfase_III_dom3_sf"/>
</dbReference>
<dbReference type="SUPFAM" id="SSF89796">
    <property type="entry name" value="CoA-transferase family III (CaiB/BaiF)"/>
    <property type="match status" value="1"/>
</dbReference>
<dbReference type="PANTHER" id="PTHR48207:SF3">
    <property type="entry name" value="SUCCINATE--HYDROXYMETHYLGLUTARATE COA-TRANSFERASE"/>
    <property type="match status" value="1"/>
</dbReference>
<protein>
    <submittedName>
        <fullName evidence="2">CoA transferase</fullName>
    </submittedName>
</protein>
<sequence length="421" mass="45842">MRSAEITKDGHLASFGNLAMSSLSAPSSLGSLAGIRVIDLTRVISGPFATQMLGDHGAEIIKVETVGEGDVVRRQGNMINGFSAYFAQFNRNKRSLTLNLRSERGRRILASLLEGADVLVENYRPGVLASMGLDDETLRQRYPRLVVGRINGFGSSGPYRDRPAYDFVAQAMSGFMGVNGEAGGVPMRAAPPISDMVASLNLAFGVSAALVRRERTGQGEIVETALTNGLVAMMGYLAAEYFATGEVPKRTGNDHPMLYPYGLFTAADGEVAIAPSSETMVMRLLTALGQQQLLEDPRFDSNDKRMQHREPLRERLNSVIGQRTVAEWITQLNEAGVPCGRVHDIAETFEDPQIQHQQMRLELDQGEVGHITTTGFPVKMREAPAAVRCPAPQLGEHTDEILEELGIGAEERRALYDQGVI</sequence>
<keyword evidence="1 2" id="KW-0808">Transferase</keyword>
<dbReference type="InterPro" id="IPR003673">
    <property type="entry name" value="CoA-Trfase_fam_III"/>
</dbReference>
<dbReference type="Proteomes" id="UP000321726">
    <property type="component" value="Unassembled WGS sequence"/>
</dbReference>
<comment type="caution">
    <text evidence="2">The sequence shown here is derived from an EMBL/GenBank/DDBJ whole genome shotgun (WGS) entry which is preliminary data.</text>
</comment>
<dbReference type="Gene3D" id="3.40.50.10540">
    <property type="entry name" value="Crotonobetainyl-coa:carnitine coa-transferase, domain 1"/>
    <property type="match status" value="1"/>
</dbReference>
<dbReference type="PANTHER" id="PTHR48207">
    <property type="entry name" value="SUCCINATE--HYDROXYMETHYLGLUTARATE COA-TRANSFERASE"/>
    <property type="match status" value="1"/>
</dbReference>
<organism evidence="2 3">
    <name type="scientific">Halomonas cupida</name>
    <dbReference type="NCBI Taxonomy" id="44933"/>
    <lineage>
        <taxon>Bacteria</taxon>
        <taxon>Pseudomonadati</taxon>
        <taxon>Pseudomonadota</taxon>
        <taxon>Gammaproteobacteria</taxon>
        <taxon>Oceanospirillales</taxon>
        <taxon>Halomonadaceae</taxon>
        <taxon>Halomonas</taxon>
    </lineage>
</organism>
<gene>
    <name evidence="2" type="ORF">HCU01_14940</name>
</gene>
<evidence type="ECO:0000256" key="1">
    <source>
        <dbReference type="ARBA" id="ARBA00022679"/>
    </source>
</evidence>
<proteinExistence type="predicted"/>